<keyword evidence="3" id="KW-1185">Reference proteome</keyword>
<evidence type="ECO:0000313" key="2">
    <source>
        <dbReference type="EMBL" id="GAA3890018.1"/>
    </source>
</evidence>
<dbReference type="Proteomes" id="UP001500827">
    <property type="component" value="Unassembled WGS sequence"/>
</dbReference>
<dbReference type="SUPFAM" id="SSF141371">
    <property type="entry name" value="PilZ domain-like"/>
    <property type="match status" value="1"/>
</dbReference>
<name>A0ABP7KYA4_9SPHN</name>
<dbReference type="EMBL" id="BAABBM010000001">
    <property type="protein sequence ID" value="GAA3890018.1"/>
    <property type="molecule type" value="Genomic_DNA"/>
</dbReference>
<feature type="region of interest" description="Disordered" evidence="1">
    <location>
        <begin position="118"/>
        <end position="138"/>
    </location>
</feature>
<comment type="caution">
    <text evidence="2">The sequence shown here is derived from an EMBL/GenBank/DDBJ whole genome shotgun (WGS) entry which is preliminary data.</text>
</comment>
<evidence type="ECO:0000256" key="1">
    <source>
        <dbReference type="SAM" id="MobiDB-lite"/>
    </source>
</evidence>
<proteinExistence type="predicted"/>
<sequence length="215" mass="22982">MPLSTPCQTADTRGERRSSIYLPAVLYCDGDASDVKICNVSSVGALLTGEMLPQAGSLVQLIRGRLIAHGLLAWRDAGWCGVQFSGMVDVARWRASNAEQHRVDEVVRLVKAGVVPLPTSSRPTAKRNRQTPKPGPQLAGDLRRVSEIIENLGGELAGDSSVIERHGALLQHIDIAVQLLDEIGMIVAGHMDPGEAAGKLAALRRSADQALQRNA</sequence>
<evidence type="ECO:0000313" key="3">
    <source>
        <dbReference type="Proteomes" id="UP001500827"/>
    </source>
</evidence>
<reference evidence="3" key="1">
    <citation type="journal article" date="2019" name="Int. J. Syst. Evol. Microbiol.">
        <title>The Global Catalogue of Microorganisms (GCM) 10K type strain sequencing project: providing services to taxonomists for standard genome sequencing and annotation.</title>
        <authorList>
            <consortium name="The Broad Institute Genomics Platform"/>
            <consortium name="The Broad Institute Genome Sequencing Center for Infectious Disease"/>
            <person name="Wu L."/>
            <person name="Ma J."/>
        </authorList>
    </citation>
    <scope>NUCLEOTIDE SEQUENCE [LARGE SCALE GENOMIC DNA]</scope>
    <source>
        <strain evidence="3">JCM 17543</strain>
    </source>
</reference>
<accession>A0ABP7KYA4</accession>
<evidence type="ECO:0008006" key="4">
    <source>
        <dbReference type="Google" id="ProtNLM"/>
    </source>
</evidence>
<protein>
    <recommendedName>
        <fullName evidence="4">PilZ domain-containing protein</fullName>
    </recommendedName>
</protein>
<organism evidence="2 3">
    <name type="scientific">Sphingomonas limnosediminicola</name>
    <dbReference type="NCBI Taxonomy" id="940133"/>
    <lineage>
        <taxon>Bacteria</taxon>
        <taxon>Pseudomonadati</taxon>
        <taxon>Pseudomonadota</taxon>
        <taxon>Alphaproteobacteria</taxon>
        <taxon>Sphingomonadales</taxon>
        <taxon>Sphingomonadaceae</taxon>
        <taxon>Sphingomonas</taxon>
    </lineage>
</organism>
<gene>
    <name evidence="2" type="ORF">GCM10022276_06310</name>
</gene>